<reference evidence="2 3" key="1">
    <citation type="submission" date="2018-07" db="EMBL/GenBank/DDBJ databases">
        <title>Genomic Encyclopedia of Type Strains, Phase IV (KMG-IV): sequencing the most valuable type-strain genomes for metagenomic binning, comparative biology and taxonomic classification.</title>
        <authorList>
            <person name="Goeker M."/>
        </authorList>
    </citation>
    <scope>NUCLEOTIDE SEQUENCE [LARGE SCALE GENOMIC DNA]</scope>
    <source>
        <strain evidence="2 3">DSM 14324</strain>
    </source>
</reference>
<dbReference type="SMART" id="SM00255">
    <property type="entry name" value="TIR"/>
    <property type="match status" value="1"/>
</dbReference>
<dbReference type="InterPro" id="IPR000157">
    <property type="entry name" value="TIR_dom"/>
</dbReference>
<gene>
    <name evidence="2" type="ORF">C8D72_1806</name>
</gene>
<dbReference type="SUPFAM" id="SSF52200">
    <property type="entry name" value="Toll/Interleukin receptor TIR domain"/>
    <property type="match status" value="1"/>
</dbReference>
<dbReference type="AlphaFoldDB" id="A0A3D9DWF9"/>
<proteinExistence type="predicted"/>
<dbReference type="EMBL" id="QRDJ01000007">
    <property type="protein sequence ID" value="REC94975.1"/>
    <property type="molecule type" value="Genomic_DNA"/>
</dbReference>
<organism evidence="2 3">
    <name type="scientific">Kushneria indalinina DSM 14324</name>
    <dbReference type="NCBI Taxonomy" id="1122140"/>
    <lineage>
        <taxon>Bacteria</taxon>
        <taxon>Pseudomonadati</taxon>
        <taxon>Pseudomonadota</taxon>
        <taxon>Gammaproteobacteria</taxon>
        <taxon>Oceanospirillales</taxon>
        <taxon>Halomonadaceae</taxon>
        <taxon>Kushneria</taxon>
    </lineage>
</organism>
<dbReference type="RefSeq" id="WP_115854058.1">
    <property type="nucleotide sequence ID" value="NZ_QRDJ01000007.1"/>
</dbReference>
<dbReference type="Gene3D" id="3.40.50.10140">
    <property type="entry name" value="Toll/interleukin-1 receptor homology (TIR) domain"/>
    <property type="match status" value="1"/>
</dbReference>
<evidence type="ECO:0000259" key="1">
    <source>
        <dbReference type="PROSITE" id="PS50104"/>
    </source>
</evidence>
<evidence type="ECO:0000313" key="2">
    <source>
        <dbReference type="EMBL" id="REC94975.1"/>
    </source>
</evidence>
<dbReference type="Proteomes" id="UP000256334">
    <property type="component" value="Unassembled WGS sequence"/>
</dbReference>
<sequence>MAARVFMSYSHIDEELRDQLEVQLAMLKRQGLVDVWHDRRLLPGDHLDWTINKELNQADIILLLVSPNFLASDYCYKIEKARALERHREGSARLISVILRPCDWPHTELQEFLVTPKDGKPVTQWADRDEAFLNVAQAIRRAIEELGQAKTPRQNHAFIDRPANGEVNESLPRSSNLRLKKEFTKAEEDQFLLDSFEYLGRFFHGSLAELQERNAGIETRYRRIDGNCFTAVVYQNGQKKASCTIRLGGMFGNGISYSQGDDAAANTYNESLSVSKDSQKLFLQAMGMPLLNMADSDTNLSQEGAAEYYWSLLIQPLQGE</sequence>
<dbReference type="PROSITE" id="PS50104">
    <property type="entry name" value="TIR"/>
    <property type="match status" value="1"/>
</dbReference>
<evidence type="ECO:0000313" key="3">
    <source>
        <dbReference type="Proteomes" id="UP000256334"/>
    </source>
</evidence>
<accession>A0A3D9DWF9</accession>
<keyword evidence="3" id="KW-1185">Reference proteome</keyword>
<dbReference type="OrthoDB" id="1426235at2"/>
<dbReference type="InterPro" id="IPR035897">
    <property type="entry name" value="Toll_tir_struct_dom_sf"/>
</dbReference>
<feature type="domain" description="TIR" evidence="1">
    <location>
        <begin position="1"/>
        <end position="143"/>
    </location>
</feature>
<name>A0A3D9DWF9_9GAMM</name>
<dbReference type="Pfam" id="PF13676">
    <property type="entry name" value="TIR_2"/>
    <property type="match status" value="1"/>
</dbReference>
<dbReference type="GO" id="GO:0007165">
    <property type="term" value="P:signal transduction"/>
    <property type="evidence" value="ECO:0007669"/>
    <property type="project" value="InterPro"/>
</dbReference>
<comment type="caution">
    <text evidence="2">The sequence shown here is derived from an EMBL/GenBank/DDBJ whole genome shotgun (WGS) entry which is preliminary data.</text>
</comment>
<protein>
    <submittedName>
        <fullName evidence="2">TIR domain-containing protein</fullName>
    </submittedName>
</protein>